<feature type="signal peptide" evidence="3">
    <location>
        <begin position="1"/>
        <end position="29"/>
    </location>
</feature>
<dbReference type="RefSeq" id="WP_023928550.1">
    <property type="nucleotide sequence ID" value="NZ_KI669455.1"/>
</dbReference>
<sequence>MKKSVRKEASRVFFVALACVAFVSSHLSANSPKKSIQERSQEIEQTFQTKINELESRLKVIIEAEQRNKPQTESYKGSGYEHYLSQFESKKESAKDLSKHHNQYKQEAIAKAKQSAKAYNAENELAHLEENVGKISSEFLSKIKHAKANLPTTPHKQSLSAQTPHSQSTKNSAKSIYKEKIEWILQSFENEHNEIVSGAYNAFSEHLESLYDKK</sequence>
<keyword evidence="1" id="KW-0175">Coiled coil</keyword>
<keyword evidence="5" id="KW-1185">Reference proteome</keyword>
<evidence type="ECO:0000313" key="5">
    <source>
        <dbReference type="Proteomes" id="UP000018731"/>
    </source>
</evidence>
<protein>
    <submittedName>
        <fullName evidence="4">Uncharacterized protein</fullName>
    </submittedName>
</protein>
<keyword evidence="3" id="KW-0732">Signal</keyword>
<reference evidence="4 5" key="1">
    <citation type="journal article" date="2014" name="Genome Announc.">
        <title>Draft genome sequences of six enterohepatic helicobacter species isolated from humans and one from rhesus macaques.</title>
        <authorList>
            <person name="Shen Z."/>
            <person name="Sheh A."/>
            <person name="Young S.K."/>
            <person name="Abouelliel A."/>
            <person name="Ward D.V."/>
            <person name="Earl A.M."/>
            <person name="Fox J.G."/>
        </authorList>
    </citation>
    <scope>NUCLEOTIDE SEQUENCE [LARGE SCALE GENOMIC DNA]</scope>
    <source>
        <strain evidence="4 5">MIT 99-5501</strain>
    </source>
</reference>
<organism evidence="4 5">
    <name type="scientific">Helicobacter macacae MIT 99-5501</name>
    <dbReference type="NCBI Taxonomy" id="1357400"/>
    <lineage>
        <taxon>Bacteria</taxon>
        <taxon>Pseudomonadati</taxon>
        <taxon>Campylobacterota</taxon>
        <taxon>Epsilonproteobacteria</taxon>
        <taxon>Campylobacterales</taxon>
        <taxon>Helicobacteraceae</taxon>
        <taxon>Helicobacter</taxon>
    </lineage>
</organism>
<accession>V8C6U5</accession>
<feature type="chain" id="PRO_5004767365" evidence="3">
    <location>
        <begin position="30"/>
        <end position="214"/>
    </location>
</feature>
<feature type="region of interest" description="Disordered" evidence="2">
    <location>
        <begin position="152"/>
        <end position="172"/>
    </location>
</feature>
<gene>
    <name evidence="4" type="ORF">HMPREF2086_01753</name>
</gene>
<comment type="caution">
    <text evidence="4">The sequence shown here is derived from an EMBL/GenBank/DDBJ whole genome shotgun (WGS) entry which is preliminary data.</text>
</comment>
<evidence type="ECO:0000256" key="3">
    <source>
        <dbReference type="SAM" id="SignalP"/>
    </source>
</evidence>
<dbReference type="Proteomes" id="UP000018731">
    <property type="component" value="Unassembled WGS sequence"/>
</dbReference>
<evidence type="ECO:0000256" key="2">
    <source>
        <dbReference type="SAM" id="MobiDB-lite"/>
    </source>
</evidence>
<dbReference type="AlphaFoldDB" id="V8C6U5"/>
<dbReference type="PATRIC" id="fig|1357400.3.peg.2366"/>
<proteinExistence type="predicted"/>
<dbReference type="EMBL" id="AZJI01000009">
    <property type="protein sequence ID" value="ETD22446.1"/>
    <property type="molecule type" value="Genomic_DNA"/>
</dbReference>
<dbReference type="HOGENOM" id="CLU_102896_0_0_7"/>
<evidence type="ECO:0000313" key="4">
    <source>
        <dbReference type="EMBL" id="ETD22446.1"/>
    </source>
</evidence>
<feature type="coiled-coil region" evidence="1">
    <location>
        <begin position="111"/>
        <end position="138"/>
    </location>
</feature>
<name>V8C6U5_9HELI</name>
<evidence type="ECO:0000256" key="1">
    <source>
        <dbReference type="SAM" id="Coils"/>
    </source>
</evidence>